<protein>
    <submittedName>
        <fullName evidence="2">Methionine synthase</fullName>
    </submittedName>
</protein>
<feature type="domain" description="Cobalamin-independent methionine synthase MetE C-terminal/archaeal" evidence="1">
    <location>
        <begin position="33"/>
        <end position="338"/>
    </location>
</feature>
<dbReference type="GO" id="GO:0009086">
    <property type="term" value="P:methionine biosynthetic process"/>
    <property type="evidence" value="ECO:0007669"/>
    <property type="project" value="InterPro"/>
</dbReference>
<dbReference type="Gene3D" id="3.20.20.210">
    <property type="match status" value="1"/>
</dbReference>
<comment type="caution">
    <text evidence="2">The sequence shown here is derived from an EMBL/GenBank/DDBJ whole genome shotgun (WGS) entry which is preliminary data.</text>
</comment>
<dbReference type="Proteomes" id="UP000320048">
    <property type="component" value="Unassembled WGS sequence"/>
</dbReference>
<dbReference type="Pfam" id="PF01717">
    <property type="entry name" value="Meth_synt_2"/>
    <property type="match status" value="1"/>
</dbReference>
<dbReference type="InterPro" id="IPR038071">
    <property type="entry name" value="UROD/MetE-like_sf"/>
</dbReference>
<dbReference type="SUPFAM" id="SSF51726">
    <property type="entry name" value="UROD/MetE-like"/>
    <property type="match status" value="1"/>
</dbReference>
<organism evidence="2 3">
    <name type="scientific">Candidatus Segetimicrobium genomatis</name>
    <dbReference type="NCBI Taxonomy" id="2569760"/>
    <lineage>
        <taxon>Bacteria</taxon>
        <taxon>Bacillati</taxon>
        <taxon>Candidatus Sysuimicrobiota</taxon>
        <taxon>Candidatus Sysuimicrobiia</taxon>
        <taxon>Candidatus Sysuimicrobiales</taxon>
        <taxon>Candidatus Segetimicrobiaceae</taxon>
        <taxon>Candidatus Segetimicrobium</taxon>
    </lineage>
</organism>
<dbReference type="GO" id="GO:0003871">
    <property type="term" value="F:5-methyltetrahydropteroyltriglutamate-homocysteine S-methyltransferase activity"/>
    <property type="evidence" value="ECO:0007669"/>
    <property type="project" value="InterPro"/>
</dbReference>
<dbReference type="CDD" id="cd03311">
    <property type="entry name" value="CIMS_C_terminal_like"/>
    <property type="match status" value="1"/>
</dbReference>
<sequence length="365" mass="40811">MGAPYRADHVGSLLRPPDLLEARRAASPDPERLQAIEDRHILRVLARQQELGLDVFTDGELRRRNFMSDFTDAVEGFDLGDAVARLWAGDAAGAATSRVTGVVTTRLRRLRRLTTHELTFLRAHTPGVIKITLPSATQFPAIAYKRGVTDNVYPNHSALLGDIVAIVKAEVQALVAEGVPYIQIDAPRYSYYVDPKWRDYIRTEMGLEPDAALDEAIRADNACLEGARRAGVTLAIHLCRGNNRSHWYAEGGYDPIAEKLFSTLPVDRFLLEYDDERSGTFEPLRFVPPGKTVVLGLVSSKRPELESKRALVRRIEEAARYVPLEHLALSPQCGFASTMEGNLLSEDDQWAKLRLVVETAREVWR</sequence>
<dbReference type="PANTHER" id="PTHR43844">
    <property type="entry name" value="METHIONINE SYNTHASE"/>
    <property type="match status" value="1"/>
</dbReference>
<reference evidence="2 3" key="1">
    <citation type="journal article" date="2019" name="Nat. Microbiol.">
        <title>Mediterranean grassland soil C-N compound turnover is dependent on rainfall and depth, and is mediated by genomically divergent microorganisms.</title>
        <authorList>
            <person name="Diamond S."/>
            <person name="Andeer P.F."/>
            <person name="Li Z."/>
            <person name="Crits-Christoph A."/>
            <person name="Burstein D."/>
            <person name="Anantharaman K."/>
            <person name="Lane K.R."/>
            <person name="Thomas B.C."/>
            <person name="Pan C."/>
            <person name="Northen T.R."/>
            <person name="Banfield J.F."/>
        </authorList>
    </citation>
    <scope>NUCLEOTIDE SEQUENCE [LARGE SCALE GENOMIC DNA]</scope>
    <source>
        <strain evidence="2">NP_7</strain>
    </source>
</reference>
<dbReference type="GO" id="GO:0008270">
    <property type="term" value="F:zinc ion binding"/>
    <property type="evidence" value="ECO:0007669"/>
    <property type="project" value="InterPro"/>
</dbReference>
<dbReference type="PANTHER" id="PTHR43844:SF1">
    <property type="entry name" value="METHIONINE SYNTHASE"/>
    <property type="match status" value="1"/>
</dbReference>
<proteinExistence type="predicted"/>
<evidence type="ECO:0000313" key="2">
    <source>
        <dbReference type="EMBL" id="TMI82817.1"/>
    </source>
</evidence>
<dbReference type="InterPro" id="IPR002629">
    <property type="entry name" value="Met_Synth_C/arc"/>
</dbReference>
<evidence type="ECO:0000259" key="1">
    <source>
        <dbReference type="Pfam" id="PF01717"/>
    </source>
</evidence>
<gene>
    <name evidence="2" type="ORF">E6H04_04140</name>
</gene>
<name>A0A537JGZ6_9BACT</name>
<accession>A0A537JGZ6</accession>
<dbReference type="AlphaFoldDB" id="A0A537JGZ6"/>
<evidence type="ECO:0000313" key="3">
    <source>
        <dbReference type="Proteomes" id="UP000320048"/>
    </source>
</evidence>
<dbReference type="EMBL" id="VBAO01000107">
    <property type="protein sequence ID" value="TMI82817.1"/>
    <property type="molecule type" value="Genomic_DNA"/>
</dbReference>